<dbReference type="STRING" id="1884381.SAMN05518846_103394"/>
<gene>
    <name evidence="2" type="ORF">SAMN05518846_103394</name>
</gene>
<dbReference type="NCBIfam" id="NF045534">
    <property type="entry name" value="small_EYxxD"/>
    <property type="match status" value="1"/>
</dbReference>
<dbReference type="RefSeq" id="WP_258957623.1">
    <property type="nucleotide sequence ID" value="NZ_BJOE01000006.1"/>
</dbReference>
<dbReference type="AlphaFoldDB" id="A0A1I3RHP0"/>
<protein>
    <submittedName>
        <fullName evidence="2">Uncharacterized protein</fullName>
    </submittedName>
</protein>
<keyword evidence="1" id="KW-0812">Transmembrane</keyword>
<evidence type="ECO:0000313" key="3">
    <source>
        <dbReference type="Proteomes" id="UP000198915"/>
    </source>
</evidence>
<reference evidence="3" key="1">
    <citation type="submission" date="2016-10" db="EMBL/GenBank/DDBJ databases">
        <authorList>
            <person name="Varghese N."/>
            <person name="Submissions S."/>
        </authorList>
    </citation>
    <scope>NUCLEOTIDE SEQUENCE [LARGE SCALE GENOMIC DNA]</scope>
    <source>
        <strain evidence="3">OK042</strain>
    </source>
</reference>
<dbReference type="Proteomes" id="UP000198915">
    <property type="component" value="Unassembled WGS sequence"/>
</dbReference>
<dbReference type="EMBL" id="FORT01000003">
    <property type="protein sequence ID" value="SFJ44696.1"/>
    <property type="molecule type" value="Genomic_DNA"/>
</dbReference>
<proteinExistence type="predicted"/>
<keyword evidence="1" id="KW-0472">Membrane</keyword>
<keyword evidence="1" id="KW-1133">Transmembrane helix</keyword>
<organism evidence="2 3">
    <name type="scientific">Brevibacillus centrosporus</name>
    <dbReference type="NCBI Taxonomy" id="54910"/>
    <lineage>
        <taxon>Bacteria</taxon>
        <taxon>Bacillati</taxon>
        <taxon>Bacillota</taxon>
        <taxon>Bacilli</taxon>
        <taxon>Bacillales</taxon>
        <taxon>Paenibacillaceae</taxon>
        <taxon>Brevibacillus</taxon>
    </lineage>
</organism>
<keyword evidence="3" id="KW-1185">Reference proteome</keyword>
<dbReference type="GeneID" id="301128735"/>
<feature type="transmembrane region" description="Helical" evidence="1">
    <location>
        <begin position="15"/>
        <end position="34"/>
    </location>
</feature>
<evidence type="ECO:0000256" key="1">
    <source>
        <dbReference type="SAM" id="Phobius"/>
    </source>
</evidence>
<accession>A0A1I3RHP0</accession>
<evidence type="ECO:0000313" key="2">
    <source>
        <dbReference type="EMBL" id="SFJ44696.1"/>
    </source>
</evidence>
<name>A0A1I3RHP0_9BACL</name>
<sequence length="44" mass="5017">MLNGPPLYEWLSHNLFVIAAIVGVIAVMGYFVYASSKRKGRYRQ</sequence>